<evidence type="ECO:0000313" key="1">
    <source>
        <dbReference type="EMBL" id="CAA9578063.1"/>
    </source>
</evidence>
<feature type="non-terminal residue" evidence="1">
    <location>
        <position position="67"/>
    </location>
</feature>
<organism evidence="1">
    <name type="scientific">uncultured Thermomicrobiales bacterium</name>
    <dbReference type="NCBI Taxonomy" id="1645740"/>
    <lineage>
        <taxon>Bacteria</taxon>
        <taxon>Pseudomonadati</taxon>
        <taxon>Thermomicrobiota</taxon>
        <taxon>Thermomicrobia</taxon>
        <taxon>Thermomicrobiales</taxon>
        <taxon>environmental samples</taxon>
    </lineage>
</organism>
<dbReference type="AlphaFoldDB" id="A0A6J4VI84"/>
<name>A0A6J4VI84_9BACT</name>
<accession>A0A6J4VI84</accession>
<reference evidence="1" key="1">
    <citation type="submission" date="2020-02" db="EMBL/GenBank/DDBJ databases">
        <authorList>
            <person name="Meier V. D."/>
        </authorList>
    </citation>
    <scope>NUCLEOTIDE SEQUENCE</scope>
    <source>
        <strain evidence="1">AVDCRST_MAG88</strain>
    </source>
</reference>
<sequence>ELELPPPATRPRHNARRAPALCGRDAYSLAECRLRSAESGRRAAGAAAGMGIEGLGEVLPARGIHGI</sequence>
<proteinExistence type="predicted"/>
<gene>
    <name evidence="1" type="ORF">AVDCRST_MAG88-3016</name>
</gene>
<dbReference type="EMBL" id="CADCWM010000727">
    <property type="protein sequence ID" value="CAA9578063.1"/>
    <property type="molecule type" value="Genomic_DNA"/>
</dbReference>
<protein>
    <submittedName>
        <fullName evidence="1">Uncharacterized protein</fullName>
    </submittedName>
</protein>
<feature type="non-terminal residue" evidence="1">
    <location>
        <position position="1"/>
    </location>
</feature>